<gene>
    <name evidence="6" type="ORF">mRhiFer1_009492</name>
</gene>
<feature type="domain" description="Maestro-like HEAT-repeats" evidence="3">
    <location>
        <begin position="205"/>
        <end position="425"/>
    </location>
</feature>
<evidence type="ECO:0000259" key="4">
    <source>
        <dbReference type="Pfam" id="PF23210"/>
    </source>
</evidence>
<dbReference type="Pfam" id="PF23210">
    <property type="entry name" value="HEAT_Maestro_2"/>
    <property type="match status" value="1"/>
</dbReference>
<reference evidence="6 7" key="1">
    <citation type="journal article" date="2020" name="Nature">
        <title>Six reference-quality genomes reveal evolution of bat adaptations.</title>
        <authorList>
            <person name="Jebb D."/>
            <person name="Huang Z."/>
            <person name="Pippel M."/>
            <person name="Hughes G.M."/>
            <person name="Lavrichenko K."/>
            <person name="Devanna P."/>
            <person name="Winkler S."/>
            <person name="Jermiin L.S."/>
            <person name="Skirmuntt E.C."/>
            <person name="Katzourakis A."/>
            <person name="Burkitt-Gray L."/>
            <person name="Ray D.A."/>
            <person name="Sullivan K.A.M."/>
            <person name="Roscito J.G."/>
            <person name="Kirilenko B.M."/>
            <person name="Davalos L.M."/>
            <person name="Corthals A.P."/>
            <person name="Power M.L."/>
            <person name="Jones G."/>
            <person name="Ransome R.D."/>
            <person name="Dechmann D.K.N."/>
            <person name="Locatelli A.G."/>
            <person name="Puechmaille S.J."/>
            <person name="Fedrigo O."/>
            <person name="Jarvis E.D."/>
            <person name="Hiller M."/>
            <person name="Vernes S.C."/>
            <person name="Myers E.W."/>
            <person name="Teeling E.C."/>
        </authorList>
    </citation>
    <scope>NUCLEOTIDE SEQUENCE [LARGE SCALE GENOMIC DNA]</scope>
    <source>
        <strain evidence="6">MRhiFer1</strain>
        <tissue evidence="6">Lung</tissue>
    </source>
</reference>
<dbReference type="InterPro" id="IPR016024">
    <property type="entry name" value="ARM-type_fold"/>
</dbReference>
<dbReference type="Gene3D" id="1.25.10.10">
    <property type="entry name" value="Leucine-rich Repeat Variant"/>
    <property type="match status" value="1"/>
</dbReference>
<dbReference type="EMBL" id="JACAGC010000027">
    <property type="protein sequence ID" value="KAF6274657.1"/>
    <property type="molecule type" value="Genomic_DNA"/>
</dbReference>
<dbReference type="InterPro" id="IPR055408">
    <property type="entry name" value="HEAT_MROH2B-like"/>
</dbReference>
<evidence type="ECO:0008006" key="8">
    <source>
        <dbReference type="Google" id="ProtNLM"/>
    </source>
</evidence>
<accession>A0A7J7RF57</accession>
<name>A0A7J7RF57_RHIFE</name>
<evidence type="ECO:0000256" key="1">
    <source>
        <dbReference type="ARBA" id="ARBA00022737"/>
    </source>
</evidence>
<evidence type="ECO:0000256" key="2">
    <source>
        <dbReference type="SAM" id="MobiDB-lite"/>
    </source>
</evidence>
<feature type="compositionally biased region" description="Basic residues" evidence="2">
    <location>
        <begin position="1"/>
        <end position="11"/>
    </location>
</feature>
<evidence type="ECO:0000259" key="3">
    <source>
        <dbReference type="Pfam" id="PF21047"/>
    </source>
</evidence>
<dbReference type="InterPro" id="IPR045206">
    <property type="entry name" value="Maestro_heat-like_prot"/>
</dbReference>
<dbReference type="Proteomes" id="UP000585614">
    <property type="component" value="Unassembled WGS sequence"/>
</dbReference>
<organism evidence="6 7">
    <name type="scientific">Rhinolophus ferrumequinum</name>
    <name type="common">Greater horseshoe bat</name>
    <dbReference type="NCBI Taxonomy" id="59479"/>
    <lineage>
        <taxon>Eukaryota</taxon>
        <taxon>Metazoa</taxon>
        <taxon>Chordata</taxon>
        <taxon>Craniata</taxon>
        <taxon>Vertebrata</taxon>
        <taxon>Euteleostomi</taxon>
        <taxon>Mammalia</taxon>
        <taxon>Eutheria</taxon>
        <taxon>Laurasiatheria</taxon>
        <taxon>Chiroptera</taxon>
        <taxon>Yinpterochiroptera</taxon>
        <taxon>Rhinolophoidea</taxon>
        <taxon>Rhinolophidae</taxon>
        <taxon>Rhinolophinae</taxon>
        <taxon>Rhinolophus</taxon>
    </lineage>
</organism>
<dbReference type="AlphaFoldDB" id="A0A7J7RF57"/>
<feature type="domain" description="Maestro/Maestro-like HEAT-repeats" evidence="5">
    <location>
        <begin position="614"/>
        <end position="867"/>
    </location>
</feature>
<protein>
    <recommendedName>
        <fullName evidence="8">Maestro heat like repeat family member 7</fullName>
    </recommendedName>
</protein>
<dbReference type="PANTHER" id="PTHR23120:SF42">
    <property type="entry name" value="MAESTRO HEAT-LIKE REPEAT FAMILY MEMBER 3"/>
    <property type="match status" value="1"/>
</dbReference>
<feature type="region of interest" description="Disordered" evidence="2">
    <location>
        <begin position="1"/>
        <end position="21"/>
    </location>
</feature>
<dbReference type="GO" id="GO:0005737">
    <property type="term" value="C:cytoplasm"/>
    <property type="evidence" value="ECO:0007669"/>
    <property type="project" value="TreeGrafter"/>
</dbReference>
<evidence type="ECO:0000313" key="7">
    <source>
        <dbReference type="Proteomes" id="UP000585614"/>
    </source>
</evidence>
<sequence>MNPYHRSHKSSRAVSARSTEHASWKPNLTGLRQSEREAYQFILEFLERGEMSNLDKLKFLRAVDTLSCAVHAQASGTMDDYFPKTLLAKKIETLILEEASEQLTSNVRQQAMLCIVTLSQVAPPFSLSQKLDLVNAGISRVFALPLIIPSVDWKDSASLYFQTAQALEDMLQALVMDGLDPNMVMLQEVLEIILPWLTMSEKMQEQTRALGTIAHLLRFICNFPKLLHMTEFSISGKLMGTLGLFCMNPQYDICMRASEGLLYLFQVLVLQRRGMKQKTELILKELQKHFHGEWFVHLQDLTMCFRKYLTPEERADVIMVAMEAMTSAGRNDDSAASKILEMILKYSVPAIGKVPEIVQYIYHNLYSITETTAQDTVKQVLLLLAQTYTDEVILTLFKMQDRSPRGARKPWGILASCPRGYQTILEHLLQRLTPHRKARGLESGHRGEISALIATRAIHELLLEPSRRTEVQTLFPSLIMALLFQTSFLVVEGGAASVQDHQHFTEWMDSVSSTVEALKTLMQSTGYGDHVSHIQKFGGWELLTSPDRHYDGVTLLARALVTKNCWHNQPIFSVVISDLQGLDCTSYRTALVFMAELLRCPNVAAIVDDITVYILADGFHSQDPTSVKLLLRVVETFAKHGNMGRQLRLLQPFVLNCCFSLDGDIVTETFLVLQCLVEHLTWQQSSSFLVQLTFTLGHFFEEESEHLRSAAFAIYAAILAKVKRRSLIFPLKHQVLNSLVLLVLHLQDRDTSVAQNCRQALCHKATILGWSRLKAVFAEKDMWTILRALLEKEAGKALWFLKQCVSLFKSPQAPIRQAAVWFAGQIIQTLDTDEAGEIEEAHTALWSMRDDPDPAVSCLATQTFHIVEAKEKLLDRTQTSCFCLRRPWETGF</sequence>
<dbReference type="SUPFAM" id="SSF48371">
    <property type="entry name" value="ARM repeat"/>
    <property type="match status" value="1"/>
</dbReference>
<proteinExistence type="predicted"/>
<evidence type="ECO:0000259" key="5">
    <source>
        <dbReference type="Pfam" id="PF23227"/>
    </source>
</evidence>
<dbReference type="PANTHER" id="PTHR23120">
    <property type="entry name" value="MAESTRO-RELATED HEAT DOMAIN-CONTAINING"/>
    <property type="match status" value="1"/>
</dbReference>
<dbReference type="InterPro" id="IPR048465">
    <property type="entry name" value="Maestro-like_HEAT"/>
</dbReference>
<dbReference type="InterPro" id="IPR055406">
    <property type="entry name" value="HEAT_Maestro"/>
</dbReference>
<evidence type="ECO:0000313" key="6">
    <source>
        <dbReference type="EMBL" id="KAF6274657.1"/>
    </source>
</evidence>
<dbReference type="Pfam" id="PF21047">
    <property type="entry name" value="HEAT_Maestro"/>
    <property type="match status" value="1"/>
</dbReference>
<dbReference type="Pfam" id="PF23227">
    <property type="entry name" value="HEAT_MROH2B_C"/>
    <property type="match status" value="1"/>
</dbReference>
<feature type="domain" description="MROH2B-like HEAT-repeats" evidence="4">
    <location>
        <begin position="56"/>
        <end position="176"/>
    </location>
</feature>
<dbReference type="InterPro" id="IPR011989">
    <property type="entry name" value="ARM-like"/>
</dbReference>
<comment type="caution">
    <text evidence="6">The sequence shown here is derived from an EMBL/GenBank/DDBJ whole genome shotgun (WGS) entry which is preliminary data.</text>
</comment>
<keyword evidence="1" id="KW-0677">Repeat</keyword>